<keyword evidence="5" id="KW-1185">Reference proteome</keyword>
<dbReference type="Proteomes" id="UP000070409">
    <property type="component" value="Unassembled WGS sequence"/>
</dbReference>
<sequence>MTESVSDPRPDYAAATAWVLSLLEGVTADQLDRPTPSGGDLDVRALAGHLTAHCLQLTALAETGTVAGLPNTVAEHDAATYADARARSLTAWAGASLDGTVTAPWGPASGAEALATYVNEALVHGWDIAVATGQPAEIPDGAVAAAALEVARVAIPAELRAVPEFPFGPVVESRDGAGPTERLANWNGRSAVGWGA</sequence>
<comment type="caution">
    <text evidence="3">The sequence shown here is derived from an EMBL/GenBank/DDBJ whole genome shotgun (WGS) entry which is preliminary data.</text>
</comment>
<dbReference type="STRING" id="239498.AXK60_17225"/>
<reference evidence="3" key="2">
    <citation type="submission" date="2016-02" db="EMBL/GenBank/DDBJ databases">
        <authorList>
            <person name="Teng J.L."/>
            <person name="Yang Y."/>
            <person name="Huang Y."/>
            <person name="Guo F."/>
            <person name="Wei W."/>
            <person name="Chen J.H."/>
            <person name="Wong S.Y."/>
            <person name="Lau S.K."/>
            <person name="Woo P.C."/>
        </authorList>
    </citation>
    <scope>NUCLEOTIDE SEQUENCE</scope>
    <source>
        <strain evidence="3">JCM 15929</strain>
    </source>
</reference>
<evidence type="ECO:0000313" key="5">
    <source>
        <dbReference type="Proteomes" id="UP000070409"/>
    </source>
</evidence>
<reference evidence="4" key="3">
    <citation type="submission" date="2016-02" db="EMBL/GenBank/DDBJ databases">
        <authorList>
            <person name="Wen L."/>
            <person name="He K."/>
            <person name="Yang H."/>
        </authorList>
    </citation>
    <scope>NUCLEOTIDE SEQUENCE [LARGE SCALE GENOMIC DNA]</scope>
    <source>
        <strain evidence="4">JCM 15929</strain>
    </source>
</reference>
<dbReference type="SUPFAM" id="SSF109854">
    <property type="entry name" value="DinB/YfiT-like putative metalloenzymes"/>
    <property type="match status" value="1"/>
</dbReference>
<evidence type="ECO:0000313" key="3">
    <source>
        <dbReference type="EMBL" id="KXP03553.1"/>
    </source>
</evidence>
<dbReference type="Pfam" id="PF11716">
    <property type="entry name" value="MDMPI_N"/>
    <property type="match status" value="1"/>
</dbReference>
<proteinExistence type="predicted"/>
<dbReference type="EMBL" id="LSRE01000050">
    <property type="protein sequence ID" value="KXO89323.1"/>
    <property type="molecule type" value="Genomic_DNA"/>
</dbReference>
<name>A0A137ZZC5_9ACTN</name>
<dbReference type="GO" id="GO:0046872">
    <property type="term" value="F:metal ion binding"/>
    <property type="evidence" value="ECO:0007669"/>
    <property type="project" value="InterPro"/>
</dbReference>
<dbReference type="Proteomes" id="UP000070258">
    <property type="component" value="Unassembled WGS sequence"/>
</dbReference>
<dbReference type="InterPro" id="IPR034660">
    <property type="entry name" value="DinB/YfiT-like"/>
</dbReference>
<dbReference type="NCBIfam" id="TIGR03086">
    <property type="entry name" value="TIGR03086 family metal-binding protein"/>
    <property type="match status" value="1"/>
</dbReference>
<evidence type="ECO:0000259" key="1">
    <source>
        <dbReference type="Pfam" id="PF11716"/>
    </source>
</evidence>
<dbReference type="RefSeq" id="WP_068574447.1">
    <property type="nucleotide sequence ID" value="NZ_LSRE01000050.1"/>
</dbReference>
<dbReference type="AlphaFoldDB" id="A0A137ZZC5"/>
<organism evidence="3 4">
    <name type="scientific">Tsukamurella pseudospumae</name>
    <dbReference type="NCBI Taxonomy" id="239498"/>
    <lineage>
        <taxon>Bacteria</taxon>
        <taxon>Bacillati</taxon>
        <taxon>Actinomycetota</taxon>
        <taxon>Actinomycetes</taxon>
        <taxon>Mycobacteriales</taxon>
        <taxon>Tsukamurellaceae</taxon>
        <taxon>Tsukamurella</taxon>
    </lineage>
</organism>
<protein>
    <recommendedName>
        <fullName evidence="1">Mycothiol-dependent maleylpyruvate isomerase metal-binding domain-containing protein</fullName>
    </recommendedName>
</protein>
<dbReference type="InterPro" id="IPR017517">
    <property type="entry name" value="Maleyloyr_isom"/>
</dbReference>
<reference evidence="2 5" key="1">
    <citation type="submission" date="2016-02" db="EMBL/GenBank/DDBJ databases">
        <authorList>
            <person name="Teng J.L."/>
            <person name="Tang Y."/>
            <person name="Huang Y."/>
            <person name="Guo F."/>
            <person name="Wei W."/>
            <person name="Chen J.H."/>
            <person name="Wong S.Y."/>
            <person name="Lau S.K."/>
            <person name="Woo P.C."/>
        </authorList>
    </citation>
    <scope>NUCLEOTIDE SEQUENCE [LARGE SCALE GENOMIC DNA]</scope>
    <source>
        <strain evidence="2 5">JCM 13375</strain>
    </source>
</reference>
<gene>
    <name evidence="3" type="ORF">AXK60_17225</name>
    <name evidence="2" type="ORF">AXK61_12040</name>
</gene>
<evidence type="ECO:0000313" key="4">
    <source>
        <dbReference type="Proteomes" id="UP000070258"/>
    </source>
</evidence>
<dbReference type="EMBL" id="LSRF01000058">
    <property type="protein sequence ID" value="KXP03553.1"/>
    <property type="molecule type" value="Genomic_DNA"/>
</dbReference>
<dbReference type="NCBIfam" id="TIGR03083">
    <property type="entry name" value="maleylpyruvate isomerase family mycothiol-dependent enzyme"/>
    <property type="match status" value="1"/>
</dbReference>
<feature type="domain" description="Mycothiol-dependent maleylpyruvate isomerase metal-binding" evidence="1">
    <location>
        <begin position="13"/>
        <end position="129"/>
    </location>
</feature>
<accession>A0A137ZZC5</accession>
<dbReference type="InterPro" id="IPR024344">
    <property type="entry name" value="MDMPI_metal-binding"/>
</dbReference>
<evidence type="ECO:0000313" key="2">
    <source>
        <dbReference type="EMBL" id="KXO89323.1"/>
    </source>
</evidence>
<dbReference type="InterPro" id="IPR017520">
    <property type="entry name" value="CHP03086"/>
</dbReference>
<dbReference type="OrthoDB" id="5185819at2"/>